<evidence type="ECO:0000313" key="3">
    <source>
        <dbReference type="Proteomes" id="UP000798488"/>
    </source>
</evidence>
<dbReference type="InterPro" id="IPR037914">
    <property type="entry name" value="SpoVT-AbrB_sf"/>
</dbReference>
<dbReference type="GO" id="GO:0003677">
    <property type="term" value="F:DNA binding"/>
    <property type="evidence" value="ECO:0007669"/>
    <property type="project" value="InterPro"/>
</dbReference>
<dbReference type="Proteomes" id="UP000798488">
    <property type="component" value="Unassembled WGS sequence"/>
</dbReference>
<dbReference type="AlphaFoldDB" id="A0A9D2WQZ0"/>
<organism evidence="2 3">
    <name type="scientific">Sporotomaculum syntrophicum</name>
    <dbReference type="NCBI Taxonomy" id="182264"/>
    <lineage>
        <taxon>Bacteria</taxon>
        <taxon>Bacillati</taxon>
        <taxon>Bacillota</taxon>
        <taxon>Clostridia</taxon>
        <taxon>Eubacteriales</taxon>
        <taxon>Desulfallaceae</taxon>
        <taxon>Sporotomaculum</taxon>
    </lineage>
</organism>
<proteinExistence type="predicted"/>
<sequence length="80" mass="9196">MSLAKISEKGQLTLPKEIRQKYNINKASYVRIIPLEDGVKLVPTNQRGISSLRGVVKVDGEQDFKVIRNQVMEARYRENH</sequence>
<dbReference type="Gene3D" id="2.10.260.10">
    <property type="match status" value="1"/>
</dbReference>
<protein>
    <submittedName>
        <fullName evidence="2">SpoVT / AbrB like domain protein</fullName>
    </submittedName>
</protein>
<dbReference type="EMBL" id="LSRS01000003">
    <property type="protein sequence ID" value="KAF1085473.1"/>
    <property type="molecule type" value="Genomic_DNA"/>
</dbReference>
<dbReference type="InterPro" id="IPR007159">
    <property type="entry name" value="SpoVT-AbrB_dom"/>
</dbReference>
<keyword evidence="3" id="KW-1185">Reference proteome</keyword>
<accession>A0A9D2WQZ0</accession>
<dbReference type="RefSeq" id="WP_161821930.1">
    <property type="nucleotide sequence ID" value="NZ_LSRS01000003.1"/>
</dbReference>
<dbReference type="SMART" id="SM00966">
    <property type="entry name" value="SpoVT_AbrB"/>
    <property type="match status" value="1"/>
</dbReference>
<reference evidence="2" key="1">
    <citation type="submission" date="2016-02" db="EMBL/GenBank/DDBJ databases">
        <title>Draft Genome Sequence of Sporotomaculum syntrophicum Strain FB, a Syntrophic Benzoate Degrader.</title>
        <authorList>
            <person name="Nobu M.K."/>
            <person name="Narihiro T."/>
            <person name="Qiu Y.-L."/>
            <person name="Ohashi A."/>
            <person name="Liu W.-T."/>
            <person name="Yuji S."/>
        </authorList>
    </citation>
    <scope>NUCLEOTIDE SEQUENCE</scope>
    <source>
        <strain evidence="2">FB</strain>
    </source>
</reference>
<dbReference type="NCBIfam" id="TIGR01439">
    <property type="entry name" value="lp_hng_hel_AbrB"/>
    <property type="match status" value="1"/>
</dbReference>
<name>A0A9D2WQZ0_9FIRM</name>
<dbReference type="OrthoDB" id="9811597at2"/>
<evidence type="ECO:0000313" key="2">
    <source>
        <dbReference type="EMBL" id="KAF1085473.1"/>
    </source>
</evidence>
<dbReference type="Pfam" id="PF04014">
    <property type="entry name" value="MazE_antitoxin"/>
    <property type="match status" value="1"/>
</dbReference>
<comment type="caution">
    <text evidence="2">The sequence shown here is derived from an EMBL/GenBank/DDBJ whole genome shotgun (WGS) entry which is preliminary data.</text>
</comment>
<gene>
    <name evidence="2" type="ORF">SPSYN_01615</name>
</gene>
<dbReference type="SUPFAM" id="SSF89447">
    <property type="entry name" value="AbrB/MazE/MraZ-like"/>
    <property type="match status" value="1"/>
</dbReference>
<feature type="domain" description="SpoVT-AbrB" evidence="1">
    <location>
        <begin position="4"/>
        <end position="49"/>
    </location>
</feature>
<evidence type="ECO:0000259" key="1">
    <source>
        <dbReference type="SMART" id="SM00966"/>
    </source>
</evidence>